<dbReference type="AlphaFoldDB" id="A0A8E0KI04"/>
<evidence type="ECO:0000256" key="1">
    <source>
        <dbReference type="SAM" id="MobiDB-lite"/>
    </source>
</evidence>
<accession>A0A8E0KI04</accession>
<sequence length="286" mass="30335">METEETAAVALTSDETANVEPHDDADSAEPAVEEASEEVAAAATDMPADPGPLEGLRAAVIAGCEGLNQTCQGVDADFIRGQLQDLRMRVASVRPAELTPRTGLGGLFDSHKKRLTRFRHHVTDLAPSISTAAVKLRDAAAGLGRRNGALNEQHQGLLTAITELDEALMAFPERADAVRDGGLKHLPLTRMIQNVDARLAETAGQVAEAAMGWRDDLLKALGADGKKLTPLRRVNPDQGALNQACEALLSVIDRAEAGMTAAKARRDEVMARLDRTLAAARGDEAV</sequence>
<evidence type="ECO:0000313" key="2">
    <source>
        <dbReference type="EMBL" id="GAD58551.1"/>
    </source>
</evidence>
<organism evidence="2 3">
    <name type="scientific">Brevundimonas abyssalis TAR-001</name>
    <dbReference type="NCBI Taxonomy" id="1391729"/>
    <lineage>
        <taxon>Bacteria</taxon>
        <taxon>Pseudomonadati</taxon>
        <taxon>Pseudomonadota</taxon>
        <taxon>Alphaproteobacteria</taxon>
        <taxon>Caulobacterales</taxon>
        <taxon>Caulobacteraceae</taxon>
        <taxon>Brevundimonas</taxon>
    </lineage>
</organism>
<dbReference type="Proteomes" id="UP000016569">
    <property type="component" value="Unassembled WGS sequence"/>
</dbReference>
<reference evidence="3" key="1">
    <citation type="journal article" date="2013" name="Genome Announc.">
        <title>Draft Genome Sequence of the Dimorphic Prosthecate Bacterium Brevundimonas abyssalis TAR-001T.</title>
        <authorList>
            <person name="Tsubouchi T."/>
            <person name="Nishi S."/>
            <person name="Usui K."/>
            <person name="Shimane Y."/>
            <person name="Takaki Y."/>
            <person name="Maruyama T."/>
            <person name="Hatada Y."/>
        </authorList>
    </citation>
    <scope>NUCLEOTIDE SEQUENCE [LARGE SCALE GENOMIC DNA]</scope>
    <source>
        <strain evidence="3">TAR-001</strain>
    </source>
</reference>
<feature type="region of interest" description="Disordered" evidence="1">
    <location>
        <begin position="1"/>
        <end position="41"/>
    </location>
</feature>
<protein>
    <submittedName>
        <fullName evidence="2">Uncharacterized protein</fullName>
    </submittedName>
</protein>
<gene>
    <name evidence="2" type="ORF">MBEBAB_0801</name>
</gene>
<proteinExistence type="predicted"/>
<comment type="caution">
    <text evidence="2">The sequence shown here is derived from an EMBL/GenBank/DDBJ whole genome shotgun (WGS) entry which is preliminary data.</text>
</comment>
<evidence type="ECO:0000313" key="3">
    <source>
        <dbReference type="Proteomes" id="UP000016569"/>
    </source>
</evidence>
<keyword evidence="3" id="KW-1185">Reference proteome</keyword>
<dbReference type="EMBL" id="BATC01000008">
    <property type="protein sequence ID" value="GAD58551.1"/>
    <property type="molecule type" value="Genomic_DNA"/>
</dbReference>
<name>A0A8E0KI04_9CAUL</name>